<organism evidence="1">
    <name type="scientific">Vibrio phage ICP1_2011_A</name>
    <dbReference type="NCBI Taxonomy" id="1296592"/>
    <lineage>
        <taxon>Viruses</taxon>
        <taxon>Duplodnaviria</taxon>
        <taxon>Heunggongvirae</taxon>
        <taxon>Uroviricota</taxon>
        <taxon>Caudoviricetes</taxon>
        <taxon>Mohonavirus</taxon>
    </lineage>
</organism>
<sequence length="339" mass="37558">MARMGDFGVVDYTSLMALAPRSKNFLELLGVFSESNTRYIDSRYAEFEREEKGVTKMNAMARGGSRKYIGSEKARKEIIEVPFAPLDGVTVASEVEAFRQYGTESQTASVEALVQRKIEHIQRSHGIYIRDCQYTALLKDKILAEDEDGNEITALAKNFSTLWGVSRKTGAINTTTAVNPFSVLATKRQEIIDSMGENNGFTSMVVLCTTRDFNAIVDHPDVRAAYEGRDGGAEYLTRRLGDAVDFQVFTHKGVTLVEDTSGKLTDGSAYMFPLGVQDMFQAVYAPADSTDHVNTISQGSYLFLNAGENWRRDVIESEVSYACMVTRSELICDLTITVA</sequence>
<name>A0ACD6B928_9CAUD</name>
<accession>A0A385IH56</accession>
<dbReference type="EMBL" id="MH310933">
    <property type="protein sequence ID" value="AXY82215.1"/>
    <property type="molecule type" value="Genomic_DNA"/>
</dbReference>
<evidence type="ECO:0000313" key="1">
    <source>
        <dbReference type="EMBL" id="AXY82215.1"/>
    </source>
</evidence>
<reference evidence="1" key="1">
    <citation type="journal article" date="2018" name="Viruses">
        <title>Analysis of 19 Highly Conserved Vibrio cholerae Bacteriophages Isolated from Environmental and Patient Sources Over a Twelve-Year Period.</title>
        <authorList>
            <person name="Angermeyer A."/>
            <person name="Das M.M."/>
            <person name="Singh D.V."/>
            <person name="Seed K.D."/>
        </authorList>
    </citation>
    <scope>NUCLEOTIDE SEQUENCE</scope>
</reference>
<reference evidence="2" key="2">
    <citation type="journal article" date="2023" name="bioRxiv">
        <title>A Vibrio cholerae viral satellite maximizes its spread and inhibits phage by remodeling hijacked phage coat proteins into small capsids.</title>
        <authorList>
            <person name="Boyd C.M."/>
            <person name="Subramanian S."/>
            <person name="Dunham D.T."/>
            <person name="Parent K.N."/>
            <person name="Seed K.D."/>
        </authorList>
    </citation>
    <scope>STRUCTURE BY ELECTRON MICROSCOPY (3.40 ANGSTROMS) OF 1-339</scope>
</reference>
<keyword evidence="2" id="KW-0002">3D-structure</keyword>
<evidence type="ECO:0007829" key="2">
    <source>
        <dbReference type="PDB" id="8G1R"/>
    </source>
</evidence>
<accession>A0ACD6B928</accession>
<gene>
    <name evidence="1" type="ORF">ICP12011A_121</name>
</gene>
<dbReference type="PDB" id="8G1R">
    <property type="method" value="EM"/>
    <property type="resolution" value="3.40 A"/>
    <property type="chains" value="A/B/C/D=1-339"/>
</dbReference>
<proteinExistence type="evidence at protein level"/>
<protein>
    <submittedName>
        <fullName evidence="1">Major head protein</fullName>
    </submittedName>
</protein>